<feature type="non-terminal residue" evidence="2">
    <location>
        <position position="1"/>
    </location>
</feature>
<protein>
    <submittedName>
        <fullName evidence="2">Uncharacterized protein</fullName>
    </submittedName>
</protein>
<dbReference type="HOGENOM" id="CLU_2909855_0_0_1"/>
<organism evidence="2 3">
    <name type="scientific">Anas platyrhynchos</name>
    <name type="common">Mallard</name>
    <name type="synonym">Anas boschas</name>
    <dbReference type="NCBI Taxonomy" id="8839"/>
    <lineage>
        <taxon>Eukaryota</taxon>
        <taxon>Metazoa</taxon>
        <taxon>Chordata</taxon>
        <taxon>Craniata</taxon>
        <taxon>Vertebrata</taxon>
        <taxon>Euteleostomi</taxon>
        <taxon>Archelosauria</taxon>
        <taxon>Archosauria</taxon>
        <taxon>Dinosauria</taxon>
        <taxon>Saurischia</taxon>
        <taxon>Theropoda</taxon>
        <taxon>Coelurosauria</taxon>
        <taxon>Aves</taxon>
        <taxon>Neognathae</taxon>
        <taxon>Galloanserae</taxon>
        <taxon>Anseriformes</taxon>
        <taxon>Anatidae</taxon>
        <taxon>Anatinae</taxon>
        <taxon>Anas</taxon>
    </lineage>
</organism>
<evidence type="ECO:0000313" key="2">
    <source>
        <dbReference type="EMBL" id="EOB03958.1"/>
    </source>
</evidence>
<feature type="compositionally biased region" description="Polar residues" evidence="1">
    <location>
        <begin position="1"/>
        <end position="11"/>
    </location>
</feature>
<dbReference type="Proteomes" id="UP000296049">
    <property type="component" value="Unassembled WGS sequence"/>
</dbReference>
<proteinExistence type="predicted"/>
<feature type="region of interest" description="Disordered" evidence="1">
    <location>
        <begin position="1"/>
        <end position="37"/>
    </location>
</feature>
<accession>R0LU83</accession>
<dbReference type="EMBL" id="KB742823">
    <property type="protein sequence ID" value="EOB03958.1"/>
    <property type="molecule type" value="Genomic_DNA"/>
</dbReference>
<keyword evidence="3" id="KW-1185">Reference proteome</keyword>
<gene>
    <name evidence="2" type="ORF">Anapl_01351</name>
</gene>
<name>R0LU83_ANAPL</name>
<reference evidence="3" key="1">
    <citation type="journal article" date="2013" name="Nat. Genet.">
        <title>The duck genome and transcriptome provide insight into an avian influenza virus reservoir species.</title>
        <authorList>
            <person name="Huang Y."/>
            <person name="Li Y."/>
            <person name="Burt D.W."/>
            <person name="Chen H."/>
            <person name="Zhang Y."/>
            <person name="Qian W."/>
            <person name="Kim H."/>
            <person name="Gan S."/>
            <person name="Zhao Y."/>
            <person name="Li J."/>
            <person name="Yi K."/>
            <person name="Feng H."/>
            <person name="Zhu P."/>
            <person name="Li B."/>
            <person name="Liu Q."/>
            <person name="Fairley S."/>
            <person name="Magor K.E."/>
            <person name="Du Z."/>
            <person name="Hu X."/>
            <person name="Goodman L."/>
            <person name="Tafer H."/>
            <person name="Vignal A."/>
            <person name="Lee T."/>
            <person name="Kim K.W."/>
            <person name="Sheng Z."/>
            <person name="An Y."/>
            <person name="Searle S."/>
            <person name="Herrero J."/>
            <person name="Groenen M.A."/>
            <person name="Crooijmans R.P."/>
            <person name="Faraut T."/>
            <person name="Cai Q."/>
            <person name="Webster R.G."/>
            <person name="Aldridge J.R."/>
            <person name="Warren W.C."/>
            <person name="Bartschat S."/>
            <person name="Kehr S."/>
            <person name="Marz M."/>
            <person name="Stadler P.F."/>
            <person name="Smith J."/>
            <person name="Kraus R.H."/>
            <person name="Zhao Y."/>
            <person name="Ren L."/>
            <person name="Fei J."/>
            <person name="Morisson M."/>
            <person name="Kaiser P."/>
            <person name="Griffin D.K."/>
            <person name="Rao M."/>
            <person name="Pitel F."/>
            <person name="Wang J."/>
            <person name="Li N."/>
        </authorList>
    </citation>
    <scope>NUCLEOTIDE SEQUENCE [LARGE SCALE GENOMIC DNA]</scope>
</reference>
<dbReference type="AlphaFoldDB" id="R0LU83"/>
<feature type="non-terminal residue" evidence="2">
    <location>
        <position position="62"/>
    </location>
</feature>
<evidence type="ECO:0000313" key="3">
    <source>
        <dbReference type="Proteomes" id="UP000296049"/>
    </source>
</evidence>
<evidence type="ECO:0000256" key="1">
    <source>
        <dbReference type="SAM" id="MobiDB-lite"/>
    </source>
</evidence>
<sequence length="62" mass="6518">GQGTRGKNSLVFTKDPPPQKDERVRAVQTSTASSPPVLEVCEQEASCSGEASCHRNAGEMGT</sequence>